<organism evidence="1 2">
    <name type="scientific">Sutterella seckii</name>
    <dbReference type="NCBI Taxonomy" id="1944635"/>
    <lineage>
        <taxon>Bacteria</taxon>
        <taxon>Pseudomonadati</taxon>
        <taxon>Pseudomonadota</taxon>
        <taxon>Betaproteobacteria</taxon>
        <taxon>Burkholderiales</taxon>
        <taxon>Sutterellaceae</taxon>
        <taxon>Sutterella</taxon>
    </lineage>
</organism>
<evidence type="ECO:0008006" key="3">
    <source>
        <dbReference type="Google" id="ProtNLM"/>
    </source>
</evidence>
<dbReference type="Proteomes" id="UP000469462">
    <property type="component" value="Unassembled WGS sequence"/>
</dbReference>
<protein>
    <recommendedName>
        <fullName evidence="3">Helix-turn-helix domain-containing protein</fullName>
    </recommendedName>
</protein>
<keyword evidence="2" id="KW-1185">Reference proteome</keyword>
<proteinExistence type="predicted"/>
<gene>
    <name evidence="1" type="ORF">GBM96_10065</name>
</gene>
<evidence type="ECO:0000313" key="2">
    <source>
        <dbReference type="Proteomes" id="UP000469462"/>
    </source>
</evidence>
<dbReference type="Pfam" id="PF01527">
    <property type="entry name" value="HTH_Tnp_1"/>
    <property type="match status" value="1"/>
</dbReference>
<dbReference type="InterPro" id="IPR002514">
    <property type="entry name" value="Transposase_8"/>
</dbReference>
<dbReference type="AlphaFoldDB" id="A0AAI9SA74"/>
<dbReference type="RefSeq" id="WP_152157127.1">
    <property type="nucleotide sequence ID" value="NZ_WEHW01000053.1"/>
</dbReference>
<sequence>MAIKGKTVPSDAFLFTKRERPDFHSRETRLAALRLFEAGVGYVNASVKLGISMNTVRDWSRKYRKGTFEVDVPEKCFYYTKAVKRRIVKLRAKGLTWKELEEATGVSTSTCRKWMREAAEAEAQKEAVTADSVERMTPGLPIVWTGNTKREIKNED</sequence>
<dbReference type="Pfam" id="PF13384">
    <property type="entry name" value="HTH_23"/>
    <property type="match status" value="1"/>
</dbReference>
<evidence type="ECO:0000313" key="1">
    <source>
        <dbReference type="EMBL" id="KAB7650052.1"/>
    </source>
</evidence>
<dbReference type="SUPFAM" id="SSF46689">
    <property type="entry name" value="Homeodomain-like"/>
    <property type="match status" value="2"/>
</dbReference>
<name>A0AAI9SA74_9BURK</name>
<dbReference type="InterPro" id="IPR009057">
    <property type="entry name" value="Homeodomain-like_sf"/>
</dbReference>
<dbReference type="EMBL" id="WEHW01000053">
    <property type="protein sequence ID" value="KAB7650052.1"/>
    <property type="molecule type" value="Genomic_DNA"/>
</dbReference>
<reference evidence="1 2" key="1">
    <citation type="submission" date="2019-10" db="EMBL/GenBank/DDBJ databases">
        <title>Genome diversity of Sutterella seckii.</title>
        <authorList>
            <person name="Chaplin A.V."/>
            <person name="Sokolova S.R."/>
            <person name="Mosin K.A."/>
            <person name="Ivanova E.L."/>
            <person name="Kochetkova T.O."/>
            <person name="Goltsov A.Y."/>
            <person name="Trofimov D.Y."/>
            <person name="Efimov B.A."/>
        </authorList>
    </citation>
    <scope>NUCLEOTIDE SEQUENCE [LARGE SCALE GENOMIC DNA]</scope>
    <source>
        <strain evidence="1 2">ASD3426</strain>
    </source>
</reference>
<comment type="caution">
    <text evidence="1">The sequence shown here is derived from an EMBL/GenBank/DDBJ whole genome shotgun (WGS) entry which is preliminary data.</text>
</comment>
<accession>A0AAI9SA74</accession>